<dbReference type="EMBL" id="AJWY01004462">
    <property type="protein sequence ID" value="EKC72310.1"/>
    <property type="molecule type" value="Genomic_DNA"/>
</dbReference>
<protein>
    <submittedName>
        <fullName evidence="1">Uncharacterized protein</fullName>
    </submittedName>
</protein>
<proteinExistence type="predicted"/>
<reference evidence="1" key="1">
    <citation type="journal article" date="2013" name="Environ. Microbiol.">
        <title>Microbiota from the distal guts of lean and obese adolescents exhibit partial functional redundancy besides clear differences in community structure.</title>
        <authorList>
            <person name="Ferrer M."/>
            <person name="Ruiz A."/>
            <person name="Lanza F."/>
            <person name="Haange S.B."/>
            <person name="Oberbach A."/>
            <person name="Till H."/>
            <person name="Bargiela R."/>
            <person name="Campoy C."/>
            <person name="Segura M.T."/>
            <person name="Richter M."/>
            <person name="von Bergen M."/>
            <person name="Seifert J."/>
            <person name="Suarez A."/>
        </authorList>
    </citation>
    <scope>NUCLEOTIDE SEQUENCE</scope>
</reference>
<accession>K1U1S9</accession>
<comment type="caution">
    <text evidence="1">The sequence shown here is derived from an EMBL/GenBank/DDBJ whole genome shotgun (WGS) entry which is preliminary data.</text>
</comment>
<gene>
    <name evidence="1" type="ORF">LEA_06807</name>
</gene>
<sequence>MTKISPKKFGITPLLNQHGFNSLKYGENIIELKSREKIVDEAKKHLYSDSFLPEIDRIYAGKMLKAPIGHPVHYFLRTRLNETREGLSRSLISALYDNGRIFNKRYTYVDFYENDSFNDSALEALYRSCGGGAIIIRYHSDDESNDRF</sequence>
<feature type="non-terminal residue" evidence="1">
    <location>
        <position position="148"/>
    </location>
</feature>
<evidence type="ECO:0000313" key="1">
    <source>
        <dbReference type="EMBL" id="EKC72310.1"/>
    </source>
</evidence>
<name>K1U1S9_9ZZZZ</name>
<dbReference type="AlphaFoldDB" id="K1U1S9"/>
<organism evidence="1">
    <name type="scientific">human gut metagenome</name>
    <dbReference type="NCBI Taxonomy" id="408170"/>
    <lineage>
        <taxon>unclassified sequences</taxon>
        <taxon>metagenomes</taxon>
        <taxon>organismal metagenomes</taxon>
    </lineage>
</organism>